<dbReference type="Pfam" id="PF01408">
    <property type="entry name" value="GFO_IDH_MocA"/>
    <property type="match status" value="1"/>
</dbReference>
<evidence type="ECO:0000313" key="5">
    <source>
        <dbReference type="EMBL" id="KSU49833.1"/>
    </source>
</evidence>
<dbReference type="InterPro" id="IPR036291">
    <property type="entry name" value="NAD(P)-bd_dom_sf"/>
</dbReference>
<feature type="domain" description="Gfo/Idh/MocA-like oxidoreductase N-terminal" evidence="3">
    <location>
        <begin position="6"/>
        <end position="120"/>
    </location>
</feature>
<dbReference type="GO" id="GO:0000166">
    <property type="term" value="F:nucleotide binding"/>
    <property type="evidence" value="ECO:0007669"/>
    <property type="project" value="InterPro"/>
</dbReference>
<dbReference type="InterPro" id="IPR051317">
    <property type="entry name" value="Gfo/Idh/MocA_oxidoreduct"/>
</dbReference>
<evidence type="ECO:0000256" key="1">
    <source>
        <dbReference type="ARBA" id="ARBA00010928"/>
    </source>
</evidence>
<comment type="caution">
    <text evidence="5">The sequence shown here is derived from an EMBL/GenBank/DDBJ whole genome shotgun (WGS) entry which is preliminary data.</text>
</comment>
<dbReference type="PANTHER" id="PTHR43708">
    <property type="entry name" value="CONSERVED EXPRESSED OXIDOREDUCTASE (EUROFUNG)"/>
    <property type="match status" value="1"/>
</dbReference>
<dbReference type="InterPro" id="IPR004104">
    <property type="entry name" value="Gfo/Idh/MocA-like_OxRdtase_C"/>
</dbReference>
<proteinExistence type="inferred from homology"/>
<dbReference type="GO" id="GO:0016491">
    <property type="term" value="F:oxidoreductase activity"/>
    <property type="evidence" value="ECO:0007669"/>
    <property type="project" value="UniProtKB-KW"/>
</dbReference>
<accession>A0A0V8GHR1</accession>
<keyword evidence="2" id="KW-0560">Oxidoreductase</keyword>
<dbReference type="SUPFAM" id="SSF51735">
    <property type="entry name" value="NAD(P)-binding Rossmann-fold domains"/>
    <property type="match status" value="1"/>
</dbReference>
<dbReference type="EMBL" id="LNQL01000001">
    <property type="protein sequence ID" value="KSU49833.1"/>
    <property type="molecule type" value="Genomic_DNA"/>
</dbReference>
<dbReference type="RefSeq" id="WP_058264508.1">
    <property type="nucleotide sequence ID" value="NZ_FMYN01000001.1"/>
</dbReference>
<comment type="similarity">
    <text evidence="1">Belongs to the Gfo/Idh/MocA family.</text>
</comment>
<protein>
    <submittedName>
        <fullName evidence="5">Oxidoreductase</fullName>
    </submittedName>
</protein>
<dbReference type="AlphaFoldDB" id="A0A0V8GHR1"/>
<evidence type="ECO:0000313" key="6">
    <source>
        <dbReference type="Proteomes" id="UP000053797"/>
    </source>
</evidence>
<sequence>MNPIQTTLVGFGFSAVTFHVPFLQALPAFEVTQVVSSRPEQVARYFSEATVVATLAEALQDENTELVIITTPTALHFEMAKQAIEAKKHVLLEKPAVVTIEEALALQTLAKQHGVQVAVYQNRRFDGDFLTLEQLMEMNEIGDWQVIESRFDRYRPVVRERWREQAGSGAGILFDLGSHLLDQALALFGEPDALTGDVYLQRDGAVVDDGFHITLHYGTRRVILRSTSFIQGPTPRFEFHATRGSYVKYGMDPQEGRLAKGHRVDEQLGEDEVDSYGYLQIADQPVERLATLPGRYATFYEQLAEGLRGGRVPVDLRDAEKTMRLIEAVRISSNEGRRLLRKEWDAWKN</sequence>
<dbReference type="OrthoDB" id="9815825at2"/>
<dbReference type="Pfam" id="PF02894">
    <property type="entry name" value="GFO_IDH_MocA_C"/>
    <property type="match status" value="1"/>
</dbReference>
<evidence type="ECO:0000256" key="2">
    <source>
        <dbReference type="ARBA" id="ARBA00023002"/>
    </source>
</evidence>
<gene>
    <name evidence="5" type="ORF">AS033_00255</name>
</gene>
<name>A0A0V8GHR1_9BACL</name>
<dbReference type="Gene3D" id="3.40.50.720">
    <property type="entry name" value="NAD(P)-binding Rossmann-like Domain"/>
    <property type="match status" value="1"/>
</dbReference>
<dbReference type="Gene3D" id="3.30.360.10">
    <property type="entry name" value="Dihydrodipicolinate Reductase, domain 2"/>
    <property type="match status" value="1"/>
</dbReference>
<dbReference type="InterPro" id="IPR000683">
    <property type="entry name" value="Gfo/Idh/MocA-like_OxRdtase_N"/>
</dbReference>
<dbReference type="Proteomes" id="UP000053797">
    <property type="component" value="Unassembled WGS sequence"/>
</dbReference>
<evidence type="ECO:0000259" key="4">
    <source>
        <dbReference type="Pfam" id="PF02894"/>
    </source>
</evidence>
<evidence type="ECO:0000259" key="3">
    <source>
        <dbReference type="Pfam" id="PF01408"/>
    </source>
</evidence>
<feature type="domain" description="Gfo/Idh/MocA-like oxidoreductase C-terminal" evidence="4">
    <location>
        <begin position="135"/>
        <end position="338"/>
    </location>
</feature>
<reference evidence="5 6" key="1">
    <citation type="journal article" date="2015" name="Int. J. Syst. Evol. Microbiol.">
        <title>Exiguobacterium enclense sp. nov., isolated from sediment.</title>
        <authorList>
            <person name="Dastager S.G."/>
            <person name="Mawlankar R."/>
            <person name="Sonalkar V.V."/>
            <person name="Thorat M.N."/>
            <person name="Mual P."/>
            <person name="Verma A."/>
            <person name="Krishnamurthi S."/>
            <person name="Tang S.K."/>
            <person name="Li W.J."/>
        </authorList>
    </citation>
    <scope>NUCLEOTIDE SEQUENCE [LARGE SCALE GENOMIC DNA]</scope>
    <source>
        <strain evidence="5 6">NIO-1109</strain>
    </source>
</reference>
<organism evidence="5 6">
    <name type="scientific">Exiguobacterium indicum</name>
    <dbReference type="NCBI Taxonomy" id="296995"/>
    <lineage>
        <taxon>Bacteria</taxon>
        <taxon>Bacillati</taxon>
        <taxon>Bacillota</taxon>
        <taxon>Bacilli</taxon>
        <taxon>Bacillales</taxon>
        <taxon>Bacillales Family XII. Incertae Sedis</taxon>
        <taxon>Exiguobacterium</taxon>
    </lineage>
</organism>
<dbReference type="PANTHER" id="PTHR43708:SF5">
    <property type="entry name" value="CONSERVED EXPRESSED OXIDOREDUCTASE (EUROFUNG)-RELATED"/>
    <property type="match status" value="1"/>
</dbReference>